<dbReference type="Gene3D" id="2.60.200.60">
    <property type="match status" value="1"/>
</dbReference>
<reference evidence="6" key="2">
    <citation type="submission" date="2020-10" db="EMBL/GenBank/DDBJ databases">
        <authorList>
            <consortium name="NCBI Pathogen Detection Project"/>
        </authorList>
    </citation>
    <scope>NUCLEOTIDE SEQUENCE</scope>
    <source>
        <strain evidence="6">CAVp300</strain>
    </source>
</reference>
<sequence length="447" mass="46961">MTALQAARVDDPIAHTASKSWMIVGLIGGAILGAATVATGGLALVVASAAVGACAAGGLGEVLGSMSWAPRHVTGMLTEGSPNVYVNSRKAIRAHLSLGKCDEHSGSPKRVAEGSIKIYINNYPAARLGDKLTCSAEIFAGSPNVFFGGTKVQTDEISPEVPGWVNWVMLGVGTAALAVIATPAIAVLSTAGALLGGTGGNWAGGWLFGEGSDGQKWSMLFGSLIGGGIGMKGGAKFDAVRAARLSAEPVAPDAAVSAINPVKPAMPLEEAMPGWGEAWIKNGREYAELRDPYLSSKLTDDQVGALYGYTTNEGYTMLNPALRGTEPMTPGLEAYSQHLSEAMDVLPPTSGTFVRGVRSLPPEVLDQHVPGNIVSDPGYFSTDMVKPFKGKIQMQVEGYSGKQIDFVSEFKDINLENEVLFKPNTKFEVIDRVESHGFIHIKLKEVQ</sequence>
<evidence type="ECO:0000256" key="3">
    <source>
        <dbReference type="ARBA" id="ARBA00047597"/>
    </source>
</evidence>
<dbReference type="CDD" id="cd14742">
    <property type="entry name" value="PAAR_RHS"/>
    <property type="match status" value="1"/>
</dbReference>
<dbReference type="RefSeq" id="WP_047370805.1">
    <property type="nucleotide sequence ID" value="NZ_CABMNU010000005.1"/>
</dbReference>
<feature type="transmembrane region" description="Helical" evidence="4">
    <location>
        <begin position="21"/>
        <end position="46"/>
    </location>
</feature>
<dbReference type="PROSITE" id="PS51996">
    <property type="entry name" value="TR_MART"/>
    <property type="match status" value="1"/>
</dbReference>
<name>A0A9P3T5Z4_KLUIN</name>
<comment type="caution">
    <text evidence="6">The sequence shown here is derived from an EMBL/GenBank/DDBJ whole genome shotgun (WGS) entry which is preliminary data.</text>
</comment>
<feature type="domain" description="ADP ribosyltransferase" evidence="5">
    <location>
        <begin position="293"/>
        <end position="433"/>
    </location>
</feature>
<dbReference type="EC" id="2.4.2.31" evidence="1"/>
<protein>
    <recommendedName>
        <fullName evidence="1">NAD(+)--protein-arginine ADP-ribosyltransferase</fullName>
        <ecNumber evidence="1">2.4.2.31</ecNumber>
    </recommendedName>
    <alternativeName>
        <fullName evidence="2">NAD(+)--arginine ADP-ribosyltransferase</fullName>
    </alternativeName>
</protein>
<dbReference type="InterPro" id="IPR008727">
    <property type="entry name" value="PAAR_motif"/>
</dbReference>
<comment type="catalytic activity">
    <reaction evidence="3">
        <text>L-arginyl-[protein] + NAD(+) = N(omega)-(ADP-D-ribosyl)-L-arginyl-[protein] + nicotinamide + H(+)</text>
        <dbReference type="Rhea" id="RHEA:19149"/>
        <dbReference type="Rhea" id="RHEA-COMP:10532"/>
        <dbReference type="Rhea" id="RHEA-COMP:15087"/>
        <dbReference type="ChEBI" id="CHEBI:15378"/>
        <dbReference type="ChEBI" id="CHEBI:17154"/>
        <dbReference type="ChEBI" id="CHEBI:29965"/>
        <dbReference type="ChEBI" id="CHEBI:57540"/>
        <dbReference type="ChEBI" id="CHEBI:142554"/>
        <dbReference type="EC" id="2.4.2.31"/>
    </reaction>
</comment>
<evidence type="ECO:0000256" key="2">
    <source>
        <dbReference type="ARBA" id="ARBA00033021"/>
    </source>
</evidence>
<dbReference type="SUPFAM" id="SSF56399">
    <property type="entry name" value="ADP-ribosylation"/>
    <property type="match status" value="1"/>
</dbReference>
<accession>A0A9P3T5Z4</accession>
<evidence type="ECO:0000259" key="5">
    <source>
        <dbReference type="Pfam" id="PF03496"/>
    </source>
</evidence>
<dbReference type="AlphaFoldDB" id="A0A9P3T5Z4"/>
<keyword evidence="4" id="KW-0812">Transmembrane</keyword>
<dbReference type="EMBL" id="DACSUM010000006">
    <property type="protein sequence ID" value="HAT3580881.1"/>
    <property type="molecule type" value="Genomic_DNA"/>
</dbReference>
<proteinExistence type="predicted"/>
<keyword evidence="4" id="KW-0472">Membrane</keyword>
<dbReference type="Proteomes" id="UP000867740">
    <property type="component" value="Unassembled WGS sequence"/>
</dbReference>
<evidence type="ECO:0000313" key="7">
    <source>
        <dbReference type="Proteomes" id="UP000867740"/>
    </source>
</evidence>
<organism evidence="6 7">
    <name type="scientific">Kluyvera intermedia</name>
    <name type="common">Enterobacter intermedius</name>
    <dbReference type="NCBI Taxonomy" id="61648"/>
    <lineage>
        <taxon>Bacteria</taxon>
        <taxon>Pseudomonadati</taxon>
        <taxon>Pseudomonadota</taxon>
        <taxon>Gammaproteobacteria</taxon>
        <taxon>Enterobacterales</taxon>
        <taxon>Enterobacteriaceae</taxon>
        <taxon>Kluyvera</taxon>
    </lineage>
</organism>
<evidence type="ECO:0000256" key="4">
    <source>
        <dbReference type="SAM" id="Phobius"/>
    </source>
</evidence>
<keyword evidence="4" id="KW-1133">Transmembrane helix</keyword>
<reference evidence="6" key="1">
    <citation type="journal article" date="2018" name="Genome Biol.">
        <title>SKESA: strategic k-mer extension for scrupulous assemblies.</title>
        <authorList>
            <person name="Souvorov A."/>
            <person name="Agarwala R."/>
            <person name="Lipman D.J."/>
        </authorList>
    </citation>
    <scope>NUCLEOTIDE SEQUENCE</scope>
    <source>
        <strain evidence="6">CAVp300</strain>
    </source>
</reference>
<evidence type="ECO:0000256" key="1">
    <source>
        <dbReference type="ARBA" id="ARBA00012031"/>
    </source>
</evidence>
<dbReference type="Pfam" id="PF05488">
    <property type="entry name" value="PAAR_motif"/>
    <property type="match status" value="1"/>
</dbReference>
<gene>
    <name evidence="6" type="ORF">I8531_001150</name>
</gene>
<dbReference type="Pfam" id="PF03496">
    <property type="entry name" value="ADPrib_exo_Tox"/>
    <property type="match status" value="1"/>
</dbReference>
<dbReference type="Gene3D" id="3.90.176.10">
    <property type="entry name" value="Toxin ADP-ribosyltransferase, Chain A, domain 1"/>
    <property type="match status" value="1"/>
</dbReference>
<evidence type="ECO:0000313" key="6">
    <source>
        <dbReference type="EMBL" id="HAT3580881.1"/>
    </source>
</evidence>
<dbReference type="InterPro" id="IPR003540">
    <property type="entry name" value="ADP-ribosyltransferase"/>
</dbReference>